<evidence type="ECO:0000313" key="2">
    <source>
        <dbReference type="Proteomes" id="UP000317909"/>
    </source>
</evidence>
<dbReference type="Proteomes" id="UP000317909">
    <property type="component" value="Chromosome"/>
</dbReference>
<keyword evidence="2" id="KW-1185">Reference proteome</keyword>
<sequence length="43" mass="4913" precursor="true">MENLNKSAFDCCERPQIVKMGGILRLERFQAQSIWEISTQGAL</sequence>
<organism evidence="1 2">
    <name type="scientific">Lacipirellula limnantheis</name>
    <dbReference type="NCBI Taxonomy" id="2528024"/>
    <lineage>
        <taxon>Bacteria</taxon>
        <taxon>Pseudomonadati</taxon>
        <taxon>Planctomycetota</taxon>
        <taxon>Planctomycetia</taxon>
        <taxon>Pirellulales</taxon>
        <taxon>Lacipirellulaceae</taxon>
        <taxon>Lacipirellula</taxon>
    </lineage>
</organism>
<dbReference type="EMBL" id="CP036339">
    <property type="protein sequence ID" value="QDT73229.1"/>
    <property type="molecule type" value="Genomic_DNA"/>
</dbReference>
<accession>A0A517TXY9</accession>
<protein>
    <submittedName>
        <fullName evidence="1">Uncharacterized protein</fullName>
    </submittedName>
</protein>
<reference evidence="1 2" key="1">
    <citation type="submission" date="2019-02" db="EMBL/GenBank/DDBJ databases">
        <title>Deep-cultivation of Planctomycetes and their phenomic and genomic characterization uncovers novel biology.</title>
        <authorList>
            <person name="Wiegand S."/>
            <person name="Jogler M."/>
            <person name="Boedeker C."/>
            <person name="Pinto D."/>
            <person name="Vollmers J."/>
            <person name="Rivas-Marin E."/>
            <person name="Kohn T."/>
            <person name="Peeters S.H."/>
            <person name="Heuer A."/>
            <person name="Rast P."/>
            <person name="Oberbeckmann S."/>
            <person name="Bunk B."/>
            <person name="Jeske O."/>
            <person name="Meyerdierks A."/>
            <person name="Storesund J.E."/>
            <person name="Kallscheuer N."/>
            <person name="Luecker S."/>
            <person name="Lage O.M."/>
            <person name="Pohl T."/>
            <person name="Merkel B.J."/>
            <person name="Hornburger P."/>
            <person name="Mueller R.-W."/>
            <person name="Bruemmer F."/>
            <person name="Labrenz M."/>
            <person name="Spormann A.M."/>
            <person name="Op den Camp H."/>
            <person name="Overmann J."/>
            <person name="Amann R."/>
            <person name="Jetten M.S.M."/>
            <person name="Mascher T."/>
            <person name="Medema M.H."/>
            <person name="Devos D.P."/>
            <person name="Kaster A.-K."/>
            <person name="Ovreas L."/>
            <person name="Rohde M."/>
            <person name="Galperin M.Y."/>
            <person name="Jogler C."/>
        </authorList>
    </citation>
    <scope>NUCLEOTIDE SEQUENCE [LARGE SCALE GENOMIC DNA]</scope>
    <source>
        <strain evidence="1 2">I41</strain>
    </source>
</reference>
<dbReference type="AlphaFoldDB" id="A0A517TXY9"/>
<evidence type="ECO:0000313" key="1">
    <source>
        <dbReference type="EMBL" id="QDT73229.1"/>
    </source>
</evidence>
<dbReference type="KEGG" id="llh:I41_24180"/>
<name>A0A517TXY9_9BACT</name>
<gene>
    <name evidence="1" type="ORF">I41_24180</name>
</gene>
<proteinExistence type="predicted"/>